<dbReference type="InterPro" id="IPR000866">
    <property type="entry name" value="AhpC/TSA"/>
</dbReference>
<dbReference type="SUPFAM" id="SSF52833">
    <property type="entry name" value="Thioredoxin-like"/>
    <property type="match status" value="1"/>
</dbReference>
<evidence type="ECO:0000256" key="1">
    <source>
        <dbReference type="ARBA" id="ARBA00004196"/>
    </source>
</evidence>
<keyword evidence="2" id="KW-0201">Cytochrome c-type biogenesis</keyword>
<dbReference type="PROSITE" id="PS51352">
    <property type="entry name" value="THIOREDOXIN_2"/>
    <property type="match status" value="1"/>
</dbReference>
<dbReference type="InterPro" id="IPR050553">
    <property type="entry name" value="Thioredoxin_ResA/DsbE_sf"/>
</dbReference>
<dbReference type="PROSITE" id="PS51257">
    <property type="entry name" value="PROKAR_LIPOPROTEIN"/>
    <property type="match status" value="1"/>
</dbReference>
<evidence type="ECO:0000256" key="3">
    <source>
        <dbReference type="ARBA" id="ARBA00023157"/>
    </source>
</evidence>
<keyword evidence="8" id="KW-1185">Reference proteome</keyword>
<evidence type="ECO:0000259" key="6">
    <source>
        <dbReference type="PROSITE" id="PS51352"/>
    </source>
</evidence>
<dbReference type="EMBL" id="QJJX01000036">
    <property type="protein sequence ID" value="PXX19523.1"/>
    <property type="molecule type" value="Genomic_DNA"/>
</dbReference>
<evidence type="ECO:0000313" key="8">
    <source>
        <dbReference type="Proteomes" id="UP000248314"/>
    </source>
</evidence>
<proteinExistence type="predicted"/>
<accession>A0A318HQ10</accession>
<name>A0A318HQ10_9BACT</name>
<comment type="caution">
    <text evidence="7">The sequence shown here is derived from an EMBL/GenBank/DDBJ whole genome shotgun (WGS) entry which is preliminary data.</text>
</comment>
<protein>
    <submittedName>
        <fullName evidence="7">Thiol-disulfide isomerase/thioredoxin</fullName>
    </submittedName>
</protein>
<feature type="chain" id="PRO_5016443910" evidence="5">
    <location>
        <begin position="19"/>
        <end position="191"/>
    </location>
</feature>
<dbReference type="RefSeq" id="WP_025815709.1">
    <property type="nucleotide sequence ID" value="NZ_BAIZ01000009.1"/>
</dbReference>
<dbReference type="OrthoDB" id="9794348at2"/>
<keyword evidence="7" id="KW-0413">Isomerase</keyword>
<dbReference type="InterPro" id="IPR017937">
    <property type="entry name" value="Thioredoxin_CS"/>
</dbReference>
<evidence type="ECO:0000256" key="4">
    <source>
        <dbReference type="ARBA" id="ARBA00023284"/>
    </source>
</evidence>
<keyword evidence="5" id="KW-0732">Signal</keyword>
<comment type="subcellular location">
    <subcellularLocation>
        <location evidence="1">Cell envelope</location>
    </subcellularLocation>
</comment>
<dbReference type="GO" id="GO:0017004">
    <property type="term" value="P:cytochrome complex assembly"/>
    <property type="evidence" value="ECO:0007669"/>
    <property type="project" value="UniProtKB-KW"/>
</dbReference>
<dbReference type="PROSITE" id="PS00194">
    <property type="entry name" value="THIOREDOXIN_1"/>
    <property type="match status" value="1"/>
</dbReference>
<dbReference type="AlphaFoldDB" id="A0A318HQ10"/>
<dbReference type="Pfam" id="PF00578">
    <property type="entry name" value="AhpC-TSA"/>
    <property type="match status" value="1"/>
</dbReference>
<organism evidence="7 8">
    <name type="scientific">Hoylesella shahii DSM 15611 = JCM 12083</name>
    <dbReference type="NCBI Taxonomy" id="1122991"/>
    <lineage>
        <taxon>Bacteria</taxon>
        <taxon>Pseudomonadati</taxon>
        <taxon>Bacteroidota</taxon>
        <taxon>Bacteroidia</taxon>
        <taxon>Bacteroidales</taxon>
        <taxon>Prevotellaceae</taxon>
        <taxon>Hoylesella</taxon>
    </lineage>
</organism>
<sequence length="191" mass="20960">MTKTIFSALALATVLAFASCNCKKNGECAKAQAEQQVADTTNATTQGEAQANDGSKFIDFTVPALDGKQVKLADVVAKNKITMVDFWASWCGPCRMEMPNVVEAYKQFHDKGLEIVGVSLDESKKDWETAVKDMGMNWIQTSDLKGWECEAARLYGVRGIPACVLINQKGEIVGRDLRAEELHARLAELLK</sequence>
<feature type="signal peptide" evidence="5">
    <location>
        <begin position="1"/>
        <end position="18"/>
    </location>
</feature>
<evidence type="ECO:0000313" key="7">
    <source>
        <dbReference type="EMBL" id="PXX19523.1"/>
    </source>
</evidence>
<dbReference type="InterPro" id="IPR036249">
    <property type="entry name" value="Thioredoxin-like_sf"/>
</dbReference>
<dbReference type="GO" id="GO:0016853">
    <property type="term" value="F:isomerase activity"/>
    <property type="evidence" value="ECO:0007669"/>
    <property type="project" value="UniProtKB-KW"/>
</dbReference>
<dbReference type="GeneID" id="84899392"/>
<gene>
    <name evidence="7" type="ORF">EJ73_02360</name>
</gene>
<dbReference type="GO" id="GO:0016491">
    <property type="term" value="F:oxidoreductase activity"/>
    <property type="evidence" value="ECO:0007669"/>
    <property type="project" value="InterPro"/>
</dbReference>
<dbReference type="GO" id="GO:0030313">
    <property type="term" value="C:cell envelope"/>
    <property type="evidence" value="ECO:0007669"/>
    <property type="project" value="UniProtKB-SubCell"/>
</dbReference>
<evidence type="ECO:0000256" key="2">
    <source>
        <dbReference type="ARBA" id="ARBA00022748"/>
    </source>
</evidence>
<dbReference type="PANTHER" id="PTHR42852">
    <property type="entry name" value="THIOL:DISULFIDE INTERCHANGE PROTEIN DSBE"/>
    <property type="match status" value="1"/>
</dbReference>
<dbReference type="GO" id="GO:0016209">
    <property type="term" value="F:antioxidant activity"/>
    <property type="evidence" value="ECO:0007669"/>
    <property type="project" value="InterPro"/>
</dbReference>
<feature type="domain" description="Thioredoxin" evidence="6">
    <location>
        <begin position="51"/>
        <end position="191"/>
    </location>
</feature>
<dbReference type="Proteomes" id="UP000248314">
    <property type="component" value="Unassembled WGS sequence"/>
</dbReference>
<keyword evidence="3" id="KW-1015">Disulfide bond</keyword>
<dbReference type="PANTHER" id="PTHR42852:SF6">
    <property type="entry name" value="THIOL:DISULFIDE INTERCHANGE PROTEIN DSBE"/>
    <property type="match status" value="1"/>
</dbReference>
<dbReference type="CDD" id="cd02966">
    <property type="entry name" value="TlpA_like_family"/>
    <property type="match status" value="1"/>
</dbReference>
<evidence type="ECO:0000256" key="5">
    <source>
        <dbReference type="SAM" id="SignalP"/>
    </source>
</evidence>
<reference evidence="7 8" key="1">
    <citation type="submission" date="2018-05" db="EMBL/GenBank/DDBJ databases">
        <title>Genomic Encyclopedia of Type Strains, Phase I: the one thousand microbial genomes (KMG-I) project.</title>
        <authorList>
            <person name="Kyrpides N."/>
        </authorList>
    </citation>
    <scope>NUCLEOTIDE SEQUENCE [LARGE SCALE GENOMIC DNA]</scope>
    <source>
        <strain evidence="7 8">DSM 15611</strain>
    </source>
</reference>
<dbReference type="Gene3D" id="3.40.30.10">
    <property type="entry name" value="Glutaredoxin"/>
    <property type="match status" value="1"/>
</dbReference>
<keyword evidence="4" id="KW-0676">Redox-active center</keyword>
<dbReference type="InterPro" id="IPR013766">
    <property type="entry name" value="Thioredoxin_domain"/>
</dbReference>